<organism evidence="1 2">
    <name type="scientific">Ficus carica</name>
    <name type="common">Common fig</name>
    <dbReference type="NCBI Taxonomy" id="3494"/>
    <lineage>
        <taxon>Eukaryota</taxon>
        <taxon>Viridiplantae</taxon>
        <taxon>Streptophyta</taxon>
        <taxon>Embryophyta</taxon>
        <taxon>Tracheophyta</taxon>
        <taxon>Spermatophyta</taxon>
        <taxon>Magnoliopsida</taxon>
        <taxon>eudicotyledons</taxon>
        <taxon>Gunneridae</taxon>
        <taxon>Pentapetalae</taxon>
        <taxon>rosids</taxon>
        <taxon>fabids</taxon>
        <taxon>Rosales</taxon>
        <taxon>Moraceae</taxon>
        <taxon>Ficeae</taxon>
        <taxon>Ficus</taxon>
    </lineage>
</organism>
<protein>
    <submittedName>
        <fullName evidence="1">Uncharacterized protein</fullName>
    </submittedName>
</protein>
<gene>
    <name evidence="1" type="ORF">TIFTF001_013012</name>
</gene>
<evidence type="ECO:0000313" key="2">
    <source>
        <dbReference type="Proteomes" id="UP001187192"/>
    </source>
</evidence>
<dbReference type="Proteomes" id="UP001187192">
    <property type="component" value="Unassembled WGS sequence"/>
</dbReference>
<comment type="caution">
    <text evidence="1">The sequence shown here is derived from an EMBL/GenBank/DDBJ whole genome shotgun (WGS) entry which is preliminary data.</text>
</comment>
<accession>A0AA88D6U5</accession>
<name>A0AA88D6U5_FICCA</name>
<sequence>MMKFQVVISERMRMEMKMKMRIVNSNSVVSSVGVAVYQKIALPARECSVQVKYGYNALEISEIGVTDGDGIQDYQTIGCSHCAESCFASFRRASPRRGQPNQFSPKLKDADMLDCFSASWVSVPPPSPISYLKLPCKLSSSASLESGPCGFSPGGAMPVEPALY</sequence>
<dbReference type="EMBL" id="BTGU01000017">
    <property type="protein sequence ID" value="GMN43812.1"/>
    <property type="molecule type" value="Genomic_DNA"/>
</dbReference>
<reference evidence="1" key="1">
    <citation type="submission" date="2023-07" db="EMBL/GenBank/DDBJ databases">
        <title>draft genome sequence of fig (Ficus carica).</title>
        <authorList>
            <person name="Takahashi T."/>
            <person name="Nishimura K."/>
        </authorList>
    </citation>
    <scope>NUCLEOTIDE SEQUENCE</scope>
</reference>
<evidence type="ECO:0000313" key="1">
    <source>
        <dbReference type="EMBL" id="GMN43812.1"/>
    </source>
</evidence>
<keyword evidence="2" id="KW-1185">Reference proteome</keyword>
<proteinExistence type="predicted"/>
<dbReference type="AlphaFoldDB" id="A0AA88D6U5"/>